<keyword evidence="2" id="KW-1185">Reference proteome</keyword>
<proteinExistence type="predicted"/>
<evidence type="ECO:0000313" key="1">
    <source>
        <dbReference type="EMBL" id="CAG8744963.1"/>
    </source>
</evidence>
<dbReference type="Proteomes" id="UP000789920">
    <property type="component" value="Unassembled WGS sequence"/>
</dbReference>
<name>A0ACA9QCB4_9GLOM</name>
<sequence>IDIDYPFKFPCDPSIGFGETDFSNFINAISAQLGNKNLTITAGQNPIKGINSDNIDFINIQAFRLNVNHTYASAGIDQIEPILSSWSAFVNPSKLVLGVEFGGVVEIVSSNNIKSDIESQHLQPVNDSNFKLPSANEPISDQCKHSSYTYWSWEILSNLLLSTSCPTNLISSSQWTY</sequence>
<feature type="non-terminal residue" evidence="1">
    <location>
        <position position="177"/>
    </location>
</feature>
<protein>
    <submittedName>
        <fullName evidence="1">18806_t:CDS:1</fullName>
    </submittedName>
</protein>
<feature type="non-terminal residue" evidence="1">
    <location>
        <position position="1"/>
    </location>
</feature>
<organism evidence="1 2">
    <name type="scientific">Racocetra persica</name>
    <dbReference type="NCBI Taxonomy" id="160502"/>
    <lineage>
        <taxon>Eukaryota</taxon>
        <taxon>Fungi</taxon>
        <taxon>Fungi incertae sedis</taxon>
        <taxon>Mucoromycota</taxon>
        <taxon>Glomeromycotina</taxon>
        <taxon>Glomeromycetes</taxon>
        <taxon>Diversisporales</taxon>
        <taxon>Gigasporaceae</taxon>
        <taxon>Racocetra</taxon>
    </lineage>
</organism>
<reference evidence="1" key="1">
    <citation type="submission" date="2021-06" db="EMBL/GenBank/DDBJ databases">
        <authorList>
            <person name="Kallberg Y."/>
            <person name="Tangrot J."/>
            <person name="Rosling A."/>
        </authorList>
    </citation>
    <scope>NUCLEOTIDE SEQUENCE</scope>
    <source>
        <strain evidence="1">MA461A</strain>
    </source>
</reference>
<comment type="caution">
    <text evidence="1">The sequence shown here is derived from an EMBL/GenBank/DDBJ whole genome shotgun (WGS) entry which is preliminary data.</text>
</comment>
<evidence type="ECO:0000313" key="2">
    <source>
        <dbReference type="Proteomes" id="UP000789920"/>
    </source>
</evidence>
<dbReference type="EMBL" id="CAJVQC010030237">
    <property type="protein sequence ID" value="CAG8744963.1"/>
    <property type="molecule type" value="Genomic_DNA"/>
</dbReference>
<gene>
    <name evidence="1" type="ORF">RPERSI_LOCUS13558</name>
</gene>
<accession>A0ACA9QCB4</accession>